<proteinExistence type="inferred from homology"/>
<protein>
    <recommendedName>
        <fullName evidence="5">Release factor glutamine methyltransferase</fullName>
        <shortName evidence="5">RF MTase</shortName>
        <ecNumber evidence="5">2.1.1.297</ecNumber>
    </recommendedName>
    <alternativeName>
        <fullName evidence="5">N5-glutamine methyltransferase PrmC</fullName>
    </alternativeName>
    <alternativeName>
        <fullName evidence="5">Protein-(glutamine-N5) MTase PrmC</fullName>
    </alternativeName>
    <alternativeName>
        <fullName evidence="5">Protein-glutamine N-methyltransferase PrmC</fullName>
    </alternativeName>
</protein>
<evidence type="ECO:0000259" key="6">
    <source>
        <dbReference type="Pfam" id="PF05175"/>
    </source>
</evidence>
<gene>
    <name evidence="5 8" type="primary">prmC</name>
    <name evidence="8" type="ORF">FE810_00865</name>
</gene>
<feature type="binding site" evidence="5">
    <location>
        <begin position="188"/>
        <end position="191"/>
    </location>
    <ligand>
        <name>substrate</name>
    </ligand>
</feature>
<reference evidence="8 9" key="1">
    <citation type="submission" date="2019-05" db="EMBL/GenBank/DDBJ databases">
        <title>Genome sequences of Thalassotalea litorea 1K03283.</title>
        <authorList>
            <person name="Zhang D."/>
        </authorList>
    </citation>
    <scope>NUCLEOTIDE SEQUENCE [LARGE SCALE GENOMIC DNA]</scope>
    <source>
        <strain evidence="8 9">MCCC 1K03283</strain>
    </source>
</reference>
<dbReference type="CDD" id="cd02440">
    <property type="entry name" value="AdoMet_MTases"/>
    <property type="match status" value="1"/>
</dbReference>
<evidence type="ECO:0000256" key="3">
    <source>
        <dbReference type="ARBA" id="ARBA00022691"/>
    </source>
</evidence>
<dbReference type="InterPro" id="IPR040758">
    <property type="entry name" value="PrmC_N"/>
</dbReference>
<dbReference type="GO" id="GO:0003676">
    <property type="term" value="F:nucleic acid binding"/>
    <property type="evidence" value="ECO:0007669"/>
    <property type="project" value="InterPro"/>
</dbReference>
<dbReference type="PANTHER" id="PTHR18895:SF74">
    <property type="entry name" value="MTRF1L RELEASE FACTOR GLUTAMINE METHYLTRANSFERASE"/>
    <property type="match status" value="1"/>
</dbReference>
<dbReference type="Gene3D" id="3.40.50.150">
    <property type="entry name" value="Vaccinia Virus protein VP39"/>
    <property type="match status" value="1"/>
</dbReference>
<keyword evidence="2 5" id="KW-0808">Transferase</keyword>
<comment type="similarity">
    <text evidence="5">Belongs to the protein N5-glutamine methyltransferase family. PrmC subfamily.</text>
</comment>
<feature type="domain" description="Release factor glutamine methyltransferase N-terminal" evidence="7">
    <location>
        <begin position="6"/>
        <end position="76"/>
    </location>
</feature>
<dbReference type="EC" id="2.1.1.297" evidence="5"/>
<keyword evidence="1 5" id="KW-0489">Methyltransferase</keyword>
<feature type="binding site" evidence="5">
    <location>
        <begin position="121"/>
        <end position="125"/>
    </location>
    <ligand>
        <name>S-adenosyl-L-methionine</name>
        <dbReference type="ChEBI" id="CHEBI:59789"/>
    </ligand>
</feature>
<dbReference type="AlphaFoldDB" id="A0A5R9IWI1"/>
<keyword evidence="9" id="KW-1185">Reference proteome</keyword>
<dbReference type="Pfam" id="PF17827">
    <property type="entry name" value="PrmC_N"/>
    <property type="match status" value="1"/>
</dbReference>
<accession>A0A5R9IWI1</accession>
<dbReference type="PROSITE" id="PS00092">
    <property type="entry name" value="N6_MTASE"/>
    <property type="match status" value="1"/>
</dbReference>
<dbReference type="OrthoDB" id="9800643at2"/>
<name>A0A5R9IWI1_9GAMM</name>
<evidence type="ECO:0000313" key="9">
    <source>
        <dbReference type="Proteomes" id="UP000307790"/>
    </source>
</evidence>
<feature type="binding site" evidence="5">
    <location>
        <position position="188"/>
    </location>
    <ligand>
        <name>S-adenosyl-L-methionine</name>
        <dbReference type="ChEBI" id="CHEBI:59789"/>
    </ligand>
</feature>
<evidence type="ECO:0000313" key="8">
    <source>
        <dbReference type="EMBL" id="TLU67741.1"/>
    </source>
</evidence>
<comment type="caution">
    <text evidence="8">The sequence shown here is derived from an EMBL/GenBank/DDBJ whole genome shotgun (WGS) entry which is preliminary data.</text>
</comment>
<comment type="function">
    <text evidence="5">Methylates the class 1 translation termination release factors RF1/PrfA and RF2/PrfB on the glutamine residue of the universally conserved GGQ motif.</text>
</comment>
<feature type="domain" description="Methyltransferase small" evidence="6">
    <location>
        <begin position="98"/>
        <end position="192"/>
    </location>
</feature>
<evidence type="ECO:0000259" key="7">
    <source>
        <dbReference type="Pfam" id="PF17827"/>
    </source>
</evidence>
<dbReference type="InterPro" id="IPR029063">
    <property type="entry name" value="SAM-dependent_MTases_sf"/>
</dbReference>
<dbReference type="EMBL" id="VCBC01000002">
    <property type="protein sequence ID" value="TLU67741.1"/>
    <property type="molecule type" value="Genomic_DNA"/>
</dbReference>
<dbReference type="InterPro" id="IPR019874">
    <property type="entry name" value="RF_methyltr_PrmC"/>
</dbReference>
<dbReference type="InterPro" id="IPR002052">
    <property type="entry name" value="DNA_methylase_N6_adenine_CS"/>
</dbReference>
<dbReference type="NCBIfam" id="TIGR00536">
    <property type="entry name" value="hemK_fam"/>
    <property type="match status" value="1"/>
</dbReference>
<dbReference type="FunFam" id="3.40.50.150:FF:000053">
    <property type="entry name" value="Release factor glutamine methyltransferase"/>
    <property type="match status" value="1"/>
</dbReference>
<dbReference type="Gene3D" id="1.10.8.10">
    <property type="entry name" value="DNA helicase RuvA subunit, C-terminal domain"/>
    <property type="match status" value="1"/>
</dbReference>
<dbReference type="SUPFAM" id="SSF53335">
    <property type="entry name" value="S-adenosyl-L-methionine-dependent methyltransferases"/>
    <property type="match status" value="1"/>
</dbReference>
<sequence>MSIAKALTQGQQQLLDNRVVDSPKLDCQLMLAHVLNVDTSYLHAWPEKCLTQTQYDEFLHLLSRREQGEPIAFLLGEQEFWSLPFKVSPCTLIPRPDTEVLVETVLQDYSQNDNVRLLDLGTGTGAIALAIAHEKAQWQVEAVDYSHDAVALARSNAEHLHLQRVKIYQSNWFSNVSEQLKFDVIVSNPPYIDVDDPHLSQGDVRFEPNSALVAEDHGFKDIRHIISLSRQYLMPGATLYIEHGFEQHTQVQKIYADYGFEEIETICDYGGQPRMTKGKWAQSS</sequence>
<dbReference type="Pfam" id="PF05175">
    <property type="entry name" value="MTS"/>
    <property type="match status" value="1"/>
</dbReference>
<evidence type="ECO:0000256" key="2">
    <source>
        <dbReference type="ARBA" id="ARBA00022679"/>
    </source>
</evidence>
<organism evidence="8 9">
    <name type="scientific">Thalassotalea litorea</name>
    <dbReference type="NCBI Taxonomy" id="2020715"/>
    <lineage>
        <taxon>Bacteria</taxon>
        <taxon>Pseudomonadati</taxon>
        <taxon>Pseudomonadota</taxon>
        <taxon>Gammaproteobacteria</taxon>
        <taxon>Alteromonadales</taxon>
        <taxon>Colwelliaceae</taxon>
        <taxon>Thalassotalea</taxon>
    </lineage>
</organism>
<evidence type="ECO:0000256" key="1">
    <source>
        <dbReference type="ARBA" id="ARBA00022603"/>
    </source>
</evidence>
<dbReference type="GO" id="GO:0032259">
    <property type="term" value="P:methylation"/>
    <property type="evidence" value="ECO:0007669"/>
    <property type="project" value="UniProtKB-KW"/>
</dbReference>
<dbReference type="InterPro" id="IPR050320">
    <property type="entry name" value="N5-glutamine_MTase"/>
</dbReference>
<dbReference type="GO" id="GO:0102559">
    <property type="term" value="F:peptide chain release factor N(5)-glutamine methyltransferase activity"/>
    <property type="evidence" value="ECO:0007669"/>
    <property type="project" value="UniProtKB-EC"/>
</dbReference>
<dbReference type="PANTHER" id="PTHR18895">
    <property type="entry name" value="HEMK METHYLTRANSFERASE"/>
    <property type="match status" value="1"/>
</dbReference>
<dbReference type="InterPro" id="IPR007848">
    <property type="entry name" value="Small_mtfrase_dom"/>
</dbReference>
<dbReference type="Proteomes" id="UP000307790">
    <property type="component" value="Unassembled WGS sequence"/>
</dbReference>
<keyword evidence="3 5" id="KW-0949">S-adenosyl-L-methionine</keyword>
<feature type="binding site" evidence="5">
    <location>
        <position position="144"/>
    </location>
    <ligand>
        <name>S-adenosyl-L-methionine</name>
        <dbReference type="ChEBI" id="CHEBI:59789"/>
    </ligand>
</feature>
<comment type="catalytic activity">
    <reaction evidence="4 5">
        <text>L-glutaminyl-[peptide chain release factor] + S-adenosyl-L-methionine = N(5)-methyl-L-glutaminyl-[peptide chain release factor] + S-adenosyl-L-homocysteine + H(+)</text>
        <dbReference type="Rhea" id="RHEA:42896"/>
        <dbReference type="Rhea" id="RHEA-COMP:10271"/>
        <dbReference type="Rhea" id="RHEA-COMP:10272"/>
        <dbReference type="ChEBI" id="CHEBI:15378"/>
        <dbReference type="ChEBI" id="CHEBI:30011"/>
        <dbReference type="ChEBI" id="CHEBI:57856"/>
        <dbReference type="ChEBI" id="CHEBI:59789"/>
        <dbReference type="ChEBI" id="CHEBI:61891"/>
        <dbReference type="EC" id="2.1.1.297"/>
    </reaction>
</comment>
<dbReference type="HAMAP" id="MF_02126">
    <property type="entry name" value="RF_methyltr_PrmC"/>
    <property type="match status" value="1"/>
</dbReference>
<evidence type="ECO:0000256" key="4">
    <source>
        <dbReference type="ARBA" id="ARBA00048391"/>
    </source>
</evidence>
<dbReference type="NCBIfam" id="TIGR03534">
    <property type="entry name" value="RF_mod_PrmC"/>
    <property type="match status" value="1"/>
</dbReference>
<dbReference type="InterPro" id="IPR004556">
    <property type="entry name" value="HemK-like"/>
</dbReference>
<evidence type="ECO:0000256" key="5">
    <source>
        <dbReference type="HAMAP-Rule" id="MF_02126"/>
    </source>
</evidence>
<feature type="binding site" evidence="5">
    <location>
        <position position="172"/>
    </location>
    <ligand>
        <name>S-adenosyl-L-methionine</name>
        <dbReference type="ChEBI" id="CHEBI:59789"/>
    </ligand>
</feature>